<dbReference type="AlphaFoldDB" id="A0A0M0LDW1"/>
<dbReference type="Proteomes" id="UP000036867">
    <property type="component" value="Unassembled WGS sequence"/>
</dbReference>
<protein>
    <submittedName>
        <fullName evidence="2">Membrane dipeptidase</fullName>
    </submittedName>
</protein>
<comment type="caution">
    <text evidence="2">The sequence shown here is derived from an EMBL/GenBank/DDBJ whole genome shotgun (WGS) entry which is preliminary data.</text>
</comment>
<dbReference type="GO" id="GO:0006508">
    <property type="term" value="P:proteolysis"/>
    <property type="evidence" value="ECO:0007669"/>
    <property type="project" value="InterPro"/>
</dbReference>
<dbReference type="SUPFAM" id="SSF51556">
    <property type="entry name" value="Metallo-dependent hydrolases"/>
    <property type="match status" value="1"/>
</dbReference>
<evidence type="ECO:0000256" key="1">
    <source>
        <dbReference type="SAM" id="Phobius"/>
    </source>
</evidence>
<dbReference type="Pfam" id="PF01244">
    <property type="entry name" value="Peptidase_M19"/>
    <property type="match status" value="1"/>
</dbReference>
<dbReference type="PROSITE" id="PS00869">
    <property type="entry name" value="RENAL_DIPEPTIDASE_1"/>
    <property type="match status" value="1"/>
</dbReference>
<dbReference type="Gene3D" id="3.20.20.140">
    <property type="entry name" value="Metal-dependent hydrolases"/>
    <property type="match status" value="1"/>
</dbReference>
<name>A0A0M0LDW1_9BACL</name>
<sequence>MRRMENQFYNQKNQNSPLVIDGHSDILSDVQIQREKGRRKIIETDYYERLVAGGVNIIVAALYVDSSFLPEMGLRKALSQISYLYEEVQESPEKLMICYNGEDMECAKQLGKIGFLLSIEGAEPLGTDLSLLRVFYELGVRNLGLVWSRRNAIGDGSFFQPIREGRKGGITSFGVKVIEEAEKLGITIDVSHLNDEGFWDVMEISNKPIIASHSNARSLFSTMRNLTDEQILAIASKNGVIGVNAASLLVADDDANCNIEYLINHVDHLVKVAGIQHVGIGLDLCEDLIKYMSPADLANIPRKPFDVISGHQEIPLFIEGLINRGYKGNEIEALLGGNFLRIFK</sequence>
<dbReference type="InterPro" id="IPR000180">
    <property type="entry name" value="Dipep_AS"/>
</dbReference>
<gene>
    <name evidence="2" type="ORF">AMD00_10910</name>
</gene>
<evidence type="ECO:0000313" key="2">
    <source>
        <dbReference type="EMBL" id="KOO48913.1"/>
    </source>
</evidence>
<dbReference type="PANTHER" id="PTHR10443">
    <property type="entry name" value="MICROSOMAL DIPEPTIDASE"/>
    <property type="match status" value="1"/>
</dbReference>
<evidence type="ECO:0000313" key="3">
    <source>
        <dbReference type="Proteomes" id="UP000036867"/>
    </source>
</evidence>
<keyword evidence="1" id="KW-1133">Transmembrane helix</keyword>
<dbReference type="STRING" id="263475.AMD00_10910"/>
<organism evidence="2 3">
    <name type="scientific">Viridibacillus arvi</name>
    <dbReference type="NCBI Taxonomy" id="263475"/>
    <lineage>
        <taxon>Bacteria</taxon>
        <taxon>Bacillati</taxon>
        <taxon>Bacillota</taxon>
        <taxon>Bacilli</taxon>
        <taxon>Bacillales</taxon>
        <taxon>Caryophanaceae</taxon>
        <taxon>Viridibacillus</taxon>
    </lineage>
</organism>
<dbReference type="PROSITE" id="PS51365">
    <property type="entry name" value="RENAL_DIPEPTIDASE_2"/>
    <property type="match status" value="1"/>
</dbReference>
<proteinExistence type="predicted"/>
<dbReference type="PATRIC" id="fig|263475.3.peg.3411"/>
<keyword evidence="1" id="KW-0812">Transmembrane</keyword>
<feature type="transmembrane region" description="Helical" evidence="1">
    <location>
        <begin position="46"/>
        <end position="64"/>
    </location>
</feature>
<dbReference type="GO" id="GO:0070573">
    <property type="term" value="F:metallodipeptidase activity"/>
    <property type="evidence" value="ECO:0007669"/>
    <property type="project" value="InterPro"/>
</dbReference>
<keyword evidence="1" id="KW-0472">Membrane</keyword>
<dbReference type="EMBL" id="LILB01000005">
    <property type="protein sequence ID" value="KOO48913.1"/>
    <property type="molecule type" value="Genomic_DNA"/>
</dbReference>
<reference evidence="3" key="1">
    <citation type="submission" date="2015-08" db="EMBL/GenBank/DDBJ databases">
        <title>Fjat-10028 dsm 16317.</title>
        <authorList>
            <person name="Liu B."/>
            <person name="Wang J."/>
            <person name="Zhu Y."/>
            <person name="Liu G."/>
            <person name="Chen Q."/>
            <person name="Chen Z."/>
            <person name="Lan J."/>
            <person name="Che J."/>
            <person name="Ge C."/>
            <person name="Shi H."/>
            <person name="Pan Z."/>
            <person name="Liu X."/>
        </authorList>
    </citation>
    <scope>NUCLEOTIDE SEQUENCE [LARGE SCALE GENOMIC DNA]</scope>
    <source>
        <strain evidence="3">DSM 16317</strain>
    </source>
</reference>
<dbReference type="CDD" id="cd01301">
    <property type="entry name" value="rDP_like"/>
    <property type="match status" value="1"/>
</dbReference>
<dbReference type="InterPro" id="IPR008257">
    <property type="entry name" value="Pept_M19"/>
</dbReference>
<accession>A0A0M0LDW1</accession>
<dbReference type="InterPro" id="IPR032466">
    <property type="entry name" value="Metal_Hydrolase"/>
</dbReference>
<dbReference type="PANTHER" id="PTHR10443:SF12">
    <property type="entry name" value="DIPEPTIDASE"/>
    <property type="match status" value="1"/>
</dbReference>
<keyword evidence="3" id="KW-1185">Reference proteome</keyword>